<keyword evidence="2" id="KW-1003">Cell membrane</keyword>
<evidence type="ECO:0000256" key="7">
    <source>
        <dbReference type="ARBA" id="ARBA00024033"/>
    </source>
</evidence>
<evidence type="ECO:0000256" key="4">
    <source>
        <dbReference type="ARBA" id="ARBA00022692"/>
    </source>
</evidence>
<evidence type="ECO:0000256" key="5">
    <source>
        <dbReference type="ARBA" id="ARBA00022989"/>
    </source>
</evidence>
<gene>
    <name evidence="9" type="ORF">UV68_C0003G0022</name>
</gene>
<protein>
    <recommendedName>
        <fullName evidence="11">Glycosyltransferase RgtA/B/C/D-like domain-containing protein</fullName>
    </recommendedName>
</protein>
<dbReference type="GO" id="GO:0016758">
    <property type="term" value="F:hexosyltransferase activity"/>
    <property type="evidence" value="ECO:0007669"/>
    <property type="project" value="InterPro"/>
</dbReference>
<evidence type="ECO:0000256" key="8">
    <source>
        <dbReference type="SAM" id="Phobius"/>
    </source>
</evidence>
<feature type="transmembrane region" description="Helical" evidence="8">
    <location>
        <begin position="138"/>
        <end position="157"/>
    </location>
</feature>
<evidence type="ECO:0000256" key="1">
    <source>
        <dbReference type="ARBA" id="ARBA00004651"/>
    </source>
</evidence>
<proteinExistence type="inferred from homology"/>
<dbReference type="AlphaFoldDB" id="A0A0G1DAT6"/>
<comment type="subcellular location">
    <subcellularLocation>
        <location evidence="1">Cell membrane</location>
        <topology evidence="1">Multi-pass membrane protein</topology>
    </subcellularLocation>
</comment>
<dbReference type="EMBL" id="LCFK01000003">
    <property type="protein sequence ID" value="KKS94784.1"/>
    <property type="molecule type" value="Genomic_DNA"/>
</dbReference>
<feature type="transmembrane region" description="Helical" evidence="8">
    <location>
        <begin position="7"/>
        <end position="27"/>
    </location>
</feature>
<dbReference type="Pfam" id="PF09594">
    <property type="entry name" value="GT87"/>
    <property type="match status" value="1"/>
</dbReference>
<feature type="transmembrane region" description="Helical" evidence="8">
    <location>
        <begin position="185"/>
        <end position="208"/>
    </location>
</feature>
<dbReference type="Proteomes" id="UP000033980">
    <property type="component" value="Unassembled WGS sequence"/>
</dbReference>
<keyword evidence="3" id="KW-0808">Transferase</keyword>
<evidence type="ECO:0000256" key="3">
    <source>
        <dbReference type="ARBA" id="ARBA00022679"/>
    </source>
</evidence>
<accession>A0A0G1DAT6</accession>
<organism evidence="9 10">
    <name type="scientific">Candidatus Collierbacteria bacterium GW2011_GWC2_43_12</name>
    <dbReference type="NCBI Taxonomy" id="1618390"/>
    <lineage>
        <taxon>Bacteria</taxon>
        <taxon>Candidatus Collieribacteriota</taxon>
    </lineage>
</organism>
<dbReference type="InterPro" id="IPR018584">
    <property type="entry name" value="GT87"/>
</dbReference>
<name>A0A0G1DAT6_9BACT</name>
<keyword evidence="4 8" id="KW-0812">Transmembrane</keyword>
<feature type="transmembrane region" description="Helical" evidence="8">
    <location>
        <begin position="220"/>
        <end position="238"/>
    </location>
</feature>
<evidence type="ECO:0008006" key="11">
    <source>
        <dbReference type="Google" id="ProtNLM"/>
    </source>
</evidence>
<evidence type="ECO:0000313" key="10">
    <source>
        <dbReference type="Proteomes" id="UP000033980"/>
    </source>
</evidence>
<sequence length="379" mass="44503">MKKLKPVFFIFFAALLLRLIFLFPQYSGDVKNHLVWANSFLQYPVGFYSRHFPGFNDANYPSLTIYFFAISRFIYLSVTSLFSYLNHLLPVFPSFFVPLFEHENMQLGFMKLPAIFADLGIGIFLLKIFQKLKYRKPLLITILFLFNPAILYVSSVWGQIESLTTFFLIVSLYCAYFAQRKHFYLSIFFFAFAALTKQTALWFTPFYIFLWYKELNPKDWLEGIISSLTLFVFSYLPFGLNPLSAAANYLSTLSGSSDYVSDAAYNFWWFFYPTPTSDSVRLGIFTIRQISIALLITILLITLIYLRNKYSKKNFFMALFLWSLAVFFLQTRVHERHLAPALVFGLLSFSANPYWWLSYFTLSTYHFLNLFLTLKIPFI</sequence>
<feature type="transmembrane region" description="Helical" evidence="8">
    <location>
        <begin position="315"/>
        <end position="333"/>
    </location>
</feature>
<keyword evidence="5 8" id="KW-1133">Transmembrane helix</keyword>
<keyword evidence="6 8" id="KW-0472">Membrane</keyword>
<comment type="similarity">
    <text evidence="7">Belongs to the glycosyltransferase 87 family.</text>
</comment>
<feature type="transmembrane region" description="Helical" evidence="8">
    <location>
        <begin position="353"/>
        <end position="374"/>
    </location>
</feature>
<feature type="transmembrane region" description="Helical" evidence="8">
    <location>
        <begin position="105"/>
        <end position="126"/>
    </location>
</feature>
<evidence type="ECO:0000256" key="6">
    <source>
        <dbReference type="ARBA" id="ARBA00023136"/>
    </source>
</evidence>
<comment type="caution">
    <text evidence="9">The sequence shown here is derived from an EMBL/GenBank/DDBJ whole genome shotgun (WGS) entry which is preliminary data.</text>
</comment>
<evidence type="ECO:0000256" key="2">
    <source>
        <dbReference type="ARBA" id="ARBA00022475"/>
    </source>
</evidence>
<feature type="transmembrane region" description="Helical" evidence="8">
    <location>
        <begin position="283"/>
        <end position="306"/>
    </location>
</feature>
<feature type="transmembrane region" description="Helical" evidence="8">
    <location>
        <begin position="63"/>
        <end position="85"/>
    </location>
</feature>
<evidence type="ECO:0000313" key="9">
    <source>
        <dbReference type="EMBL" id="KKS94784.1"/>
    </source>
</evidence>
<reference evidence="9 10" key="1">
    <citation type="journal article" date="2015" name="Nature">
        <title>rRNA introns, odd ribosomes, and small enigmatic genomes across a large radiation of phyla.</title>
        <authorList>
            <person name="Brown C.T."/>
            <person name="Hug L.A."/>
            <person name="Thomas B.C."/>
            <person name="Sharon I."/>
            <person name="Castelle C.J."/>
            <person name="Singh A."/>
            <person name="Wilkins M.J."/>
            <person name="Williams K.H."/>
            <person name="Banfield J.F."/>
        </authorList>
    </citation>
    <scope>NUCLEOTIDE SEQUENCE [LARGE SCALE GENOMIC DNA]</scope>
</reference>
<feature type="transmembrane region" description="Helical" evidence="8">
    <location>
        <begin position="33"/>
        <end position="51"/>
    </location>
</feature>
<dbReference type="GO" id="GO:0005886">
    <property type="term" value="C:plasma membrane"/>
    <property type="evidence" value="ECO:0007669"/>
    <property type="project" value="UniProtKB-SubCell"/>
</dbReference>